<name>A0A212KK03_9PROT</name>
<evidence type="ECO:0000313" key="2">
    <source>
        <dbReference type="EMBL" id="SBW11982.1"/>
    </source>
</evidence>
<dbReference type="EMBL" id="FLUO01000002">
    <property type="protein sequence ID" value="SBW11982.1"/>
    <property type="molecule type" value="Genomic_DNA"/>
</dbReference>
<feature type="region of interest" description="Disordered" evidence="1">
    <location>
        <begin position="76"/>
        <end position="96"/>
    </location>
</feature>
<sequence length="314" mass="33544">MQVDTPLSGPGLRLHLVELFAKENDLHAVIAMAREAEAFILGSAASARIPEISAEALAAGILAESERAAKLEAEISGPFADNDPPPTAEEPPHRTRVSWTPALVDQLERLIAAGLSYKTVAEKLGIDVDPGAVAAQVSLRKLNKKYPRSRRGALLFEPYPLDAPWPRPASSPIVIVAPADRKKQGMDTFNSRVKALAAGAASGWDTDINVDEFKAHLNAGETFVDLAERYRAPSWQSVRAFALAHNLLSKSASGSWVRPGNLAAVSGPTGQERMRKCLRCGSEFLSEGPGNRICPDCKPAVNAAYEPVSAKVGP</sequence>
<gene>
    <name evidence="2" type="ORF">KL86APRO_20384</name>
</gene>
<organism evidence="2">
    <name type="scientific">uncultured Alphaproteobacteria bacterium</name>
    <dbReference type="NCBI Taxonomy" id="91750"/>
    <lineage>
        <taxon>Bacteria</taxon>
        <taxon>Pseudomonadati</taxon>
        <taxon>Pseudomonadota</taxon>
        <taxon>Alphaproteobacteria</taxon>
        <taxon>environmental samples</taxon>
    </lineage>
</organism>
<accession>A0A212KK03</accession>
<reference evidence="2" key="1">
    <citation type="submission" date="2016-04" db="EMBL/GenBank/DDBJ databases">
        <authorList>
            <person name="Evans L.H."/>
            <person name="Alamgir A."/>
            <person name="Owens N."/>
            <person name="Weber N.D."/>
            <person name="Virtaneva K."/>
            <person name="Barbian K."/>
            <person name="Babar A."/>
            <person name="Rosenke K."/>
        </authorList>
    </citation>
    <scope>NUCLEOTIDE SEQUENCE</scope>
    <source>
        <strain evidence="2">86</strain>
    </source>
</reference>
<evidence type="ECO:0000256" key="1">
    <source>
        <dbReference type="SAM" id="MobiDB-lite"/>
    </source>
</evidence>
<protein>
    <submittedName>
        <fullName evidence="2">Uncharacterized protein</fullName>
    </submittedName>
</protein>
<proteinExistence type="predicted"/>
<dbReference type="AlphaFoldDB" id="A0A212KK03"/>